<organism evidence="2 3">
    <name type="scientific">Loa loa</name>
    <name type="common">Eye worm</name>
    <name type="synonym">Filaria loa</name>
    <dbReference type="NCBI Taxonomy" id="7209"/>
    <lineage>
        <taxon>Eukaryota</taxon>
        <taxon>Metazoa</taxon>
        <taxon>Ecdysozoa</taxon>
        <taxon>Nematoda</taxon>
        <taxon>Chromadorea</taxon>
        <taxon>Rhabditida</taxon>
        <taxon>Spirurina</taxon>
        <taxon>Spiruromorpha</taxon>
        <taxon>Filarioidea</taxon>
        <taxon>Onchocercidae</taxon>
        <taxon>Loa</taxon>
    </lineage>
</organism>
<feature type="compositionally biased region" description="Polar residues" evidence="1">
    <location>
        <begin position="408"/>
        <end position="445"/>
    </location>
</feature>
<dbReference type="STRING" id="7209.A0A1I7VNX7"/>
<feature type="compositionally biased region" description="Polar residues" evidence="1">
    <location>
        <begin position="169"/>
        <end position="180"/>
    </location>
</feature>
<feature type="compositionally biased region" description="Polar residues" evidence="1">
    <location>
        <begin position="34"/>
        <end position="54"/>
    </location>
</feature>
<feature type="compositionally biased region" description="Low complexity" evidence="1">
    <location>
        <begin position="106"/>
        <end position="131"/>
    </location>
</feature>
<reference evidence="2" key="1">
    <citation type="submission" date="2012-04" db="EMBL/GenBank/DDBJ databases">
        <title>The Genome Sequence of Loa loa.</title>
        <authorList>
            <consortium name="The Broad Institute Genome Sequencing Platform"/>
            <consortium name="Broad Institute Genome Sequencing Center for Infectious Disease"/>
            <person name="Nutman T.B."/>
            <person name="Fink D.L."/>
            <person name="Russ C."/>
            <person name="Young S."/>
            <person name="Zeng Q."/>
            <person name="Gargeya S."/>
            <person name="Alvarado L."/>
            <person name="Berlin A."/>
            <person name="Chapman S.B."/>
            <person name="Chen Z."/>
            <person name="Freedman E."/>
            <person name="Gellesch M."/>
            <person name="Goldberg J."/>
            <person name="Griggs A."/>
            <person name="Gujja S."/>
            <person name="Heilman E.R."/>
            <person name="Heiman D."/>
            <person name="Howarth C."/>
            <person name="Mehta T."/>
            <person name="Neiman D."/>
            <person name="Pearson M."/>
            <person name="Roberts A."/>
            <person name="Saif S."/>
            <person name="Shea T."/>
            <person name="Shenoy N."/>
            <person name="Sisk P."/>
            <person name="Stolte C."/>
            <person name="Sykes S."/>
            <person name="White J."/>
            <person name="Yandava C."/>
            <person name="Haas B."/>
            <person name="Henn M.R."/>
            <person name="Nusbaum C."/>
            <person name="Birren B."/>
        </authorList>
    </citation>
    <scope>NUCLEOTIDE SEQUENCE [LARGE SCALE GENOMIC DNA]</scope>
</reference>
<feature type="region of interest" description="Disordered" evidence="1">
    <location>
        <begin position="282"/>
        <end position="301"/>
    </location>
</feature>
<proteinExistence type="predicted"/>
<evidence type="ECO:0000256" key="1">
    <source>
        <dbReference type="SAM" id="MobiDB-lite"/>
    </source>
</evidence>
<dbReference type="WBParaSite" id="EN70_4637">
    <property type="protein sequence ID" value="EN70_4637"/>
    <property type="gene ID" value="EN70_4637"/>
</dbReference>
<feature type="compositionally biased region" description="Polar residues" evidence="1">
    <location>
        <begin position="1"/>
        <end position="10"/>
    </location>
</feature>
<protein>
    <submittedName>
        <fullName evidence="3">Uncharacterized protein</fullName>
    </submittedName>
</protein>
<dbReference type="AlphaFoldDB" id="A0A1I7VNX7"/>
<feature type="region of interest" description="Disordered" evidence="1">
    <location>
        <begin position="399"/>
        <end position="445"/>
    </location>
</feature>
<dbReference type="Proteomes" id="UP000095285">
    <property type="component" value="Unassembled WGS sequence"/>
</dbReference>
<name>A0A1I7VNX7_LOALO</name>
<keyword evidence="2" id="KW-1185">Reference proteome</keyword>
<feature type="compositionally biased region" description="Polar residues" evidence="1">
    <location>
        <begin position="192"/>
        <end position="215"/>
    </location>
</feature>
<feature type="compositionally biased region" description="Polar residues" evidence="1">
    <location>
        <begin position="143"/>
        <end position="152"/>
    </location>
</feature>
<feature type="region of interest" description="Disordered" evidence="1">
    <location>
        <begin position="1"/>
        <end position="225"/>
    </location>
</feature>
<accession>A0A1I7VNX7</accession>
<evidence type="ECO:0000313" key="3">
    <source>
        <dbReference type="WBParaSite" id="EN70_4637"/>
    </source>
</evidence>
<evidence type="ECO:0000313" key="2">
    <source>
        <dbReference type="Proteomes" id="UP000095285"/>
    </source>
</evidence>
<sequence>MRTQTFSSKRPQLIRHRDNAPNRLLTSPKRLEASLSTSQMDGISTAHARNQTRSSSERIAKSRRSHQTAKTARSIVEEDLTKRLQQMDYKLTPTKTAKTRSERSGRSITTSSGRSSNSKTLNSSSSGTSVRSSRRRHVEFVETSKSPSSQSQRTRHQKFNKRSFANKPKYSNKSNHQLLQRHQKMDEDSKYHSQSQSVNHNITDSTVTARSISRQSKGKLSSESEKGILESEVNEGISARSLKDKRVISNRRKRRKKQLTKKALNHRLKLEKKFENEKEEFIKRKKKKKEKKTKEQLGKHKKRTIKHLSNTSTDDKVKRSSIERSNEKLTKTLPLSFSKSKKLRKNHHDDRDFSQEMIKTAKLAKRLTRNDIKKSTKEAKNKISKKFNRNSNVIIYSDKEEKSDRKISASSKSNSGRNGINTKSKIRSNRANNASAKTIIQRTLR</sequence>
<reference evidence="3" key="2">
    <citation type="submission" date="2016-11" db="UniProtKB">
        <authorList>
            <consortium name="WormBaseParasite"/>
        </authorList>
    </citation>
    <scope>IDENTIFICATION</scope>
</reference>